<comment type="caution">
    <text evidence="1">The sequence shown here is derived from an EMBL/GenBank/DDBJ whole genome shotgun (WGS) entry which is preliminary data.</text>
</comment>
<evidence type="ECO:0000313" key="2">
    <source>
        <dbReference type="Proteomes" id="UP000593571"/>
    </source>
</evidence>
<dbReference type="Proteomes" id="UP000593571">
    <property type="component" value="Unassembled WGS sequence"/>
</dbReference>
<sequence>MSSIFSNHNGMKLENHYKKTEKHTNTWGLNNMLLTNEWVNNQFEVEIKRYFETNENEHIMTQNLWDIAKAVLKGKFIVIQTHLKKQDKSQVITLKKLEKEKQIKLKVRIGREITKIRVVIK</sequence>
<name>A0A7J8H0Z5_ROUAE</name>
<accession>A0A7J8H0Z5</accession>
<dbReference type="AlphaFoldDB" id="A0A7J8H0Z5"/>
<reference evidence="1 2" key="1">
    <citation type="journal article" date="2020" name="Nature">
        <title>Six reference-quality genomes reveal evolution of bat adaptations.</title>
        <authorList>
            <person name="Jebb D."/>
            <person name="Huang Z."/>
            <person name="Pippel M."/>
            <person name="Hughes G.M."/>
            <person name="Lavrichenko K."/>
            <person name="Devanna P."/>
            <person name="Winkler S."/>
            <person name="Jermiin L.S."/>
            <person name="Skirmuntt E.C."/>
            <person name="Katzourakis A."/>
            <person name="Burkitt-Gray L."/>
            <person name="Ray D.A."/>
            <person name="Sullivan K.A.M."/>
            <person name="Roscito J.G."/>
            <person name="Kirilenko B.M."/>
            <person name="Davalos L.M."/>
            <person name="Corthals A.P."/>
            <person name="Power M.L."/>
            <person name="Jones G."/>
            <person name="Ransome R.D."/>
            <person name="Dechmann D.K.N."/>
            <person name="Locatelli A.G."/>
            <person name="Puechmaille S.J."/>
            <person name="Fedrigo O."/>
            <person name="Jarvis E.D."/>
            <person name="Hiller M."/>
            <person name="Vernes S.C."/>
            <person name="Myers E.W."/>
            <person name="Teeling E.C."/>
        </authorList>
    </citation>
    <scope>NUCLEOTIDE SEQUENCE [LARGE SCALE GENOMIC DNA]</scope>
    <source>
        <strain evidence="1">MRouAeg1</strain>
        <tissue evidence="1">Muscle</tissue>
    </source>
</reference>
<protein>
    <submittedName>
        <fullName evidence="1">Uncharacterized protein</fullName>
    </submittedName>
</protein>
<dbReference type="EMBL" id="JACASE010000005">
    <property type="protein sequence ID" value="KAF6465877.1"/>
    <property type="molecule type" value="Genomic_DNA"/>
</dbReference>
<proteinExistence type="predicted"/>
<keyword evidence="2" id="KW-1185">Reference proteome</keyword>
<gene>
    <name evidence="1" type="ORF">HJG63_011261</name>
</gene>
<organism evidence="1 2">
    <name type="scientific">Rousettus aegyptiacus</name>
    <name type="common">Egyptian fruit bat</name>
    <name type="synonym">Pteropus aegyptiacus</name>
    <dbReference type="NCBI Taxonomy" id="9407"/>
    <lineage>
        <taxon>Eukaryota</taxon>
        <taxon>Metazoa</taxon>
        <taxon>Chordata</taxon>
        <taxon>Craniata</taxon>
        <taxon>Vertebrata</taxon>
        <taxon>Euteleostomi</taxon>
        <taxon>Mammalia</taxon>
        <taxon>Eutheria</taxon>
        <taxon>Laurasiatheria</taxon>
        <taxon>Chiroptera</taxon>
        <taxon>Yinpterochiroptera</taxon>
        <taxon>Pteropodoidea</taxon>
        <taxon>Pteropodidae</taxon>
        <taxon>Rousettinae</taxon>
        <taxon>Rousettus</taxon>
    </lineage>
</organism>
<evidence type="ECO:0000313" key="1">
    <source>
        <dbReference type="EMBL" id="KAF6465877.1"/>
    </source>
</evidence>